<dbReference type="EMBL" id="CABDUW010000264">
    <property type="protein sequence ID" value="VTJ64366.1"/>
    <property type="molecule type" value="Genomic_DNA"/>
</dbReference>
<dbReference type="EMBL" id="WJEC01006517">
    <property type="protein sequence ID" value="KAF7472494.1"/>
    <property type="molecule type" value="Genomic_DNA"/>
</dbReference>
<proteinExistence type="predicted"/>
<dbReference type="Proteomes" id="UP000662637">
    <property type="component" value="Unassembled WGS sequence"/>
</dbReference>
<evidence type="ECO:0000313" key="1">
    <source>
        <dbReference type="EMBL" id="KAF7472494.1"/>
    </source>
</evidence>
<dbReference type="AlphaFoldDB" id="A0A5E4B5H0"/>
<protein>
    <submittedName>
        <fullName evidence="2">Uncharacterized protein</fullName>
    </submittedName>
</protein>
<gene>
    <name evidence="1" type="ORF">GHT09_016589</name>
    <name evidence="2" type="ORF">MONAX_5E007871</name>
</gene>
<evidence type="ECO:0000313" key="2">
    <source>
        <dbReference type="EMBL" id="VTJ64366.1"/>
    </source>
</evidence>
<keyword evidence="3" id="KW-1185">Reference proteome</keyword>
<organism evidence="2 3">
    <name type="scientific">Marmota monax</name>
    <name type="common">Woodchuck</name>
    <dbReference type="NCBI Taxonomy" id="9995"/>
    <lineage>
        <taxon>Eukaryota</taxon>
        <taxon>Metazoa</taxon>
        <taxon>Chordata</taxon>
        <taxon>Craniata</taxon>
        <taxon>Vertebrata</taxon>
        <taxon>Euteleostomi</taxon>
        <taxon>Mammalia</taxon>
        <taxon>Eutheria</taxon>
        <taxon>Euarchontoglires</taxon>
        <taxon>Glires</taxon>
        <taxon>Rodentia</taxon>
        <taxon>Sciuromorpha</taxon>
        <taxon>Sciuridae</taxon>
        <taxon>Xerinae</taxon>
        <taxon>Marmotini</taxon>
        <taxon>Marmota</taxon>
    </lineage>
</organism>
<dbReference type="Proteomes" id="UP000335636">
    <property type="component" value="Unassembled WGS sequence"/>
</dbReference>
<name>A0A5E4B5H0_MARMO</name>
<reference evidence="1" key="2">
    <citation type="submission" date="2020-08" db="EMBL/GenBank/DDBJ databases">
        <authorList>
            <person name="Shumante A."/>
            <person name="Zimin A.V."/>
            <person name="Puiu D."/>
            <person name="Salzberg S.L."/>
        </authorList>
    </citation>
    <scope>NUCLEOTIDE SEQUENCE</scope>
    <source>
        <strain evidence="1">WC2-LM</strain>
        <tissue evidence="1">Liver</tissue>
    </source>
</reference>
<sequence length="93" mass="10029">MCSPALGARRGSALGAGHVGALAAPAEKRWPPSGICAGSRKWLWTTSVRLRGARPRGLKETEGPRMPRTCRPHRGLILYRGGAGGTLMWHQMK</sequence>
<reference evidence="2 3" key="1">
    <citation type="submission" date="2019-04" db="EMBL/GenBank/DDBJ databases">
        <authorList>
            <person name="Alioto T."/>
            <person name="Alioto T."/>
        </authorList>
    </citation>
    <scope>NUCLEOTIDE SEQUENCE [LARGE SCALE GENOMIC DNA]</scope>
</reference>
<accession>A0A5E4B5H0</accession>
<evidence type="ECO:0000313" key="3">
    <source>
        <dbReference type="Proteomes" id="UP000335636"/>
    </source>
</evidence>